<dbReference type="GO" id="GO:0051131">
    <property type="term" value="P:chaperone-mediated protein complex assembly"/>
    <property type="evidence" value="ECO:0007669"/>
    <property type="project" value="TreeGrafter"/>
</dbReference>
<dbReference type="EMBL" id="GL349475">
    <property type="protein sequence ID" value="KNC52765.1"/>
    <property type="molecule type" value="Genomic_DNA"/>
</dbReference>
<dbReference type="InterPro" id="IPR008269">
    <property type="entry name" value="Lon_proteolytic"/>
</dbReference>
<dbReference type="Gene3D" id="1.20.5.5270">
    <property type="match status" value="1"/>
</dbReference>
<organism evidence="18 19">
    <name type="scientific">Thecamonas trahens ATCC 50062</name>
    <dbReference type="NCBI Taxonomy" id="461836"/>
    <lineage>
        <taxon>Eukaryota</taxon>
        <taxon>Apusozoa</taxon>
        <taxon>Apusomonadida</taxon>
        <taxon>Apusomonadidae</taxon>
        <taxon>Thecamonas</taxon>
    </lineage>
</organism>
<accession>A0A0L0DKK6</accession>
<dbReference type="OMA" id="WLTNIPW"/>
<evidence type="ECO:0000256" key="4">
    <source>
        <dbReference type="ARBA" id="ARBA00022801"/>
    </source>
</evidence>
<evidence type="ECO:0000313" key="19">
    <source>
        <dbReference type="Proteomes" id="UP000054408"/>
    </source>
</evidence>
<evidence type="ECO:0000256" key="11">
    <source>
        <dbReference type="PROSITE-ProRule" id="PRU01122"/>
    </source>
</evidence>
<dbReference type="InterPro" id="IPR003959">
    <property type="entry name" value="ATPase_AAA_core"/>
</dbReference>
<evidence type="ECO:0000256" key="1">
    <source>
        <dbReference type="ARBA" id="ARBA00004305"/>
    </source>
</evidence>
<dbReference type="SUPFAM" id="SSF88697">
    <property type="entry name" value="PUA domain-like"/>
    <property type="match status" value="1"/>
</dbReference>
<comment type="similarity">
    <text evidence="8 11 12">Belongs to the peptidase S16 family.</text>
</comment>
<dbReference type="PIRSF" id="PIRSF001174">
    <property type="entry name" value="Lon_proteas"/>
    <property type="match status" value="1"/>
</dbReference>
<dbReference type="SUPFAM" id="SSF54211">
    <property type="entry name" value="Ribosomal protein S5 domain 2-like"/>
    <property type="match status" value="1"/>
</dbReference>
<dbReference type="GO" id="GO:0004176">
    <property type="term" value="F:ATP-dependent peptidase activity"/>
    <property type="evidence" value="ECO:0007669"/>
    <property type="project" value="UniProtKB-UniRule"/>
</dbReference>
<dbReference type="RefSeq" id="XP_013755077.1">
    <property type="nucleotide sequence ID" value="XM_013899623.1"/>
</dbReference>
<dbReference type="PROSITE" id="PS01046">
    <property type="entry name" value="LON_SER"/>
    <property type="match status" value="1"/>
</dbReference>
<reference evidence="18 19" key="1">
    <citation type="submission" date="2010-05" db="EMBL/GenBank/DDBJ databases">
        <title>The Genome Sequence of Thecamonas trahens ATCC 50062.</title>
        <authorList>
            <consortium name="The Broad Institute Genome Sequencing Platform"/>
            <person name="Russ C."/>
            <person name="Cuomo C."/>
            <person name="Shea T."/>
            <person name="Young S.K."/>
            <person name="Zeng Q."/>
            <person name="Koehrsen M."/>
            <person name="Haas B."/>
            <person name="Borodovsky M."/>
            <person name="Guigo R."/>
            <person name="Alvarado L."/>
            <person name="Berlin A."/>
            <person name="Bochicchio J."/>
            <person name="Borenstein D."/>
            <person name="Chapman S."/>
            <person name="Chen Z."/>
            <person name="Freedman E."/>
            <person name="Gellesch M."/>
            <person name="Goldberg J."/>
            <person name="Griggs A."/>
            <person name="Gujja S."/>
            <person name="Heilman E."/>
            <person name="Heiman D."/>
            <person name="Hepburn T."/>
            <person name="Howarth C."/>
            <person name="Jen D."/>
            <person name="Larson L."/>
            <person name="Mehta T."/>
            <person name="Park D."/>
            <person name="Pearson M."/>
            <person name="Roberts A."/>
            <person name="Saif S."/>
            <person name="Shenoy N."/>
            <person name="Sisk P."/>
            <person name="Stolte C."/>
            <person name="Sykes S."/>
            <person name="Thomson T."/>
            <person name="Walk T."/>
            <person name="White J."/>
            <person name="Yandava C."/>
            <person name="Burger G."/>
            <person name="Gray M.W."/>
            <person name="Holland P.W.H."/>
            <person name="King N."/>
            <person name="Lang F.B.F."/>
            <person name="Roger A.J."/>
            <person name="Ruiz-Trillo I."/>
            <person name="Lander E."/>
            <person name="Nusbaum C."/>
        </authorList>
    </citation>
    <scope>NUCLEOTIDE SEQUENCE [LARGE SCALE GENOMIC DNA]</scope>
    <source>
        <strain evidence="18 19">ATCC 50062</strain>
    </source>
</reference>
<dbReference type="Gene3D" id="3.40.50.300">
    <property type="entry name" value="P-loop containing nucleotide triphosphate hydrolases"/>
    <property type="match status" value="1"/>
</dbReference>
<feature type="region of interest" description="Disordered" evidence="15">
    <location>
        <begin position="1"/>
        <end position="68"/>
    </location>
</feature>
<dbReference type="eggNOG" id="KOG2004">
    <property type="taxonomic scope" value="Eukaryota"/>
</dbReference>
<keyword evidence="14" id="KW-0175">Coiled coil</keyword>
<dbReference type="InterPro" id="IPR008268">
    <property type="entry name" value="Peptidase_S16_AS"/>
</dbReference>
<feature type="active site" evidence="9 11">
    <location>
        <position position="833"/>
    </location>
</feature>
<evidence type="ECO:0000259" key="16">
    <source>
        <dbReference type="PROSITE" id="PS51786"/>
    </source>
</evidence>
<keyword evidence="2 8" id="KW-0645">Protease</keyword>
<evidence type="ECO:0000313" key="18">
    <source>
        <dbReference type="EMBL" id="KNC52765.1"/>
    </source>
</evidence>
<dbReference type="GeneID" id="25567293"/>
<evidence type="ECO:0000256" key="9">
    <source>
        <dbReference type="PIRSR" id="PIRSR001174-1"/>
    </source>
</evidence>
<keyword evidence="3 8" id="KW-0547">Nucleotide-binding</keyword>
<evidence type="ECO:0000256" key="7">
    <source>
        <dbReference type="ARBA" id="ARBA00050665"/>
    </source>
</evidence>
<dbReference type="PROSITE" id="PS51786">
    <property type="entry name" value="LON_PROTEOLYTIC"/>
    <property type="match status" value="1"/>
</dbReference>
<evidence type="ECO:0000256" key="13">
    <source>
        <dbReference type="RuleBase" id="RU000592"/>
    </source>
</evidence>
<dbReference type="InterPro" id="IPR027065">
    <property type="entry name" value="Lon_Prtase"/>
</dbReference>
<feature type="compositionally biased region" description="Low complexity" evidence="15">
    <location>
        <begin position="685"/>
        <end position="700"/>
    </location>
</feature>
<dbReference type="Pfam" id="PF22667">
    <property type="entry name" value="Lon_lid"/>
    <property type="match status" value="1"/>
</dbReference>
<evidence type="ECO:0000256" key="14">
    <source>
        <dbReference type="SAM" id="Coils"/>
    </source>
</evidence>
<dbReference type="Proteomes" id="UP000054408">
    <property type="component" value="Unassembled WGS sequence"/>
</dbReference>
<dbReference type="Gene3D" id="1.10.8.60">
    <property type="match status" value="1"/>
</dbReference>
<keyword evidence="4 8" id="KW-0378">Hydrolase</keyword>
<feature type="compositionally biased region" description="Basic and acidic residues" evidence="15">
    <location>
        <begin position="44"/>
        <end position="59"/>
    </location>
</feature>
<feature type="active site" evidence="9 11">
    <location>
        <position position="876"/>
    </location>
</feature>
<dbReference type="InterPro" id="IPR004815">
    <property type="entry name" value="Lon_bac/euk-typ"/>
</dbReference>
<feature type="domain" description="Lon N-terminal" evidence="17">
    <location>
        <begin position="78"/>
        <end position="301"/>
    </location>
</feature>
<protein>
    <recommendedName>
        <fullName evidence="8 13">Lon protease homolog</fullName>
        <ecNumber evidence="8 13">3.4.21.-</ecNumber>
    </recommendedName>
</protein>
<dbReference type="CDD" id="cd19500">
    <property type="entry name" value="RecA-like_Lon"/>
    <property type="match status" value="1"/>
</dbReference>
<dbReference type="InterPro" id="IPR046336">
    <property type="entry name" value="Lon_prtase_N_sf"/>
</dbReference>
<keyword evidence="6 8" id="KW-0067">ATP-binding</keyword>
<evidence type="ECO:0000256" key="10">
    <source>
        <dbReference type="PIRSR" id="PIRSR001174-2"/>
    </source>
</evidence>
<dbReference type="PANTHER" id="PTHR43718:SF2">
    <property type="entry name" value="LON PROTEASE HOMOLOG, MITOCHONDRIAL"/>
    <property type="match status" value="1"/>
</dbReference>
<dbReference type="FunFam" id="3.30.230.10:FF:000015">
    <property type="entry name" value="Lon protease homolog, mitochondrial"/>
    <property type="match status" value="1"/>
</dbReference>
<dbReference type="PRINTS" id="PR00830">
    <property type="entry name" value="ENDOLAPTASE"/>
</dbReference>
<dbReference type="InterPro" id="IPR015947">
    <property type="entry name" value="PUA-like_sf"/>
</dbReference>
<dbReference type="Gene3D" id="1.20.58.1480">
    <property type="match status" value="1"/>
</dbReference>
<dbReference type="GO" id="GO:0003697">
    <property type="term" value="F:single-stranded DNA binding"/>
    <property type="evidence" value="ECO:0007669"/>
    <property type="project" value="TreeGrafter"/>
</dbReference>
<dbReference type="Gene3D" id="2.30.130.40">
    <property type="entry name" value="LON domain-like"/>
    <property type="match status" value="1"/>
</dbReference>
<dbReference type="InterPro" id="IPR054594">
    <property type="entry name" value="Lon_lid"/>
</dbReference>
<dbReference type="InterPro" id="IPR020568">
    <property type="entry name" value="Ribosomal_Su5_D2-typ_SF"/>
</dbReference>
<dbReference type="PROSITE" id="PS51787">
    <property type="entry name" value="LON_N"/>
    <property type="match status" value="1"/>
</dbReference>
<dbReference type="Pfam" id="PF00004">
    <property type="entry name" value="AAA"/>
    <property type="match status" value="1"/>
</dbReference>
<dbReference type="OrthoDB" id="2411602at2759"/>
<feature type="domain" description="Lon proteolytic" evidence="16">
    <location>
        <begin position="745"/>
        <end position="927"/>
    </location>
</feature>
<comment type="catalytic activity">
    <reaction evidence="7">
        <text>Hydrolysis of proteins in presence of ATP.</text>
        <dbReference type="EC" id="3.4.21.53"/>
    </reaction>
</comment>
<dbReference type="STRING" id="461836.A0A0L0DKK6"/>
<comment type="subcellular location">
    <subcellularLocation>
        <location evidence="1">Mitochondrion matrix</location>
    </subcellularLocation>
</comment>
<dbReference type="Pfam" id="PF02190">
    <property type="entry name" value="LON_substr_bdg"/>
    <property type="match status" value="1"/>
</dbReference>
<dbReference type="GO" id="GO:0005759">
    <property type="term" value="C:mitochondrial matrix"/>
    <property type="evidence" value="ECO:0007669"/>
    <property type="project" value="UniProtKB-SubCell"/>
</dbReference>
<evidence type="ECO:0000256" key="5">
    <source>
        <dbReference type="ARBA" id="ARBA00022825"/>
    </source>
</evidence>
<sequence length="938" mass="101617">MAVEAPGAGSIFARSWRASSSESGDGSGGEGKDTLPDFITLDGEAARAKDGSGKSKDDGGDGGGAGTAVGFEGVPSSTLLFPLYRRPVAPGIVTPISITSIKFVEVLNKVVEKGDKHVGLFLVKDREAAEAAAKGNELSLSSAMSVSNSRYNVTDIESVHKVGILARIVRIDPSPMGAHVLLAGRSRIEITSPKEVDKKNGHSFVNIKALRDKEYDQRNDSVRAHAVEIVTTLREMLALNPMFKEQLQTLVDQVDIANPSELADFAAWLTTSDAEELQAVLEELDVEARLAKSLTLLKAELELTKLQKQIQTSLEEKISKNQRKYFLNEQLKTIKKELGLETDEKEALAEKFRSRLEKLRVPPHAASVIDDEMAKLATLEPSSSEYNVTRNYLDWLTQLPWGVSAEENLDLKRATVVLDNDHYGLKDIKERILEFIAVGALKGTVQGKILCFVGPPGVGKTSIGKSIANSLNRKFFRFSVGGMTDVAEIKGHRKTYVGAMAGKLIQALKTTATSNPVIMIDEIDKMGRGWQGDPSSALLEALDPEQNDAFLDHYVDIPYDMSKVLFVCTANSLDSIPGPLLDRMEVLRLSGYVLQEKVAIVQKYLIKQAYKTSGLPHGTVDFTDDAIKALIADYCREAGVRNLQKHVEKIFRKIAFKILSDKPELAGLIEAKAKAEAEAADAAAAEASAKAPVEPEPAAAEAEDEADERFTWKELVDEPIVVSPETLEEYVGKPVYQPDNFYGDAAPPGVVMGLAWTSLGGATLYIETSAFSTKKADFKITGSMGDVMKESTKIAQSYATQVLAKLDPDNMFMEEYGVHMHIPEGATPKDGPSAGITMVTSLLSAAFNKPVAADLAMTGEISLTGKVLPIGGVKEKALAARRSGVSNIIFPKANEKDWDELDDYVKEGLTAHFATDYEQVYALAFPDGVATWPGASSA</sequence>
<dbReference type="EC" id="3.4.21.-" evidence="8 13"/>
<dbReference type="InterPro" id="IPR003111">
    <property type="entry name" value="Lon_prtase_N"/>
</dbReference>
<dbReference type="Pfam" id="PF05362">
    <property type="entry name" value="Lon_C"/>
    <property type="match status" value="1"/>
</dbReference>
<feature type="region of interest" description="Disordered" evidence="15">
    <location>
        <begin position="685"/>
        <end position="706"/>
    </location>
</feature>
<evidence type="ECO:0000256" key="2">
    <source>
        <dbReference type="ARBA" id="ARBA00022670"/>
    </source>
</evidence>
<dbReference type="Gene3D" id="3.30.230.10">
    <property type="match status" value="1"/>
</dbReference>
<dbReference type="SUPFAM" id="SSF52540">
    <property type="entry name" value="P-loop containing nucleoside triphosphate hydrolases"/>
    <property type="match status" value="1"/>
</dbReference>
<dbReference type="InterPro" id="IPR027417">
    <property type="entry name" value="P-loop_NTPase"/>
</dbReference>
<dbReference type="FunFam" id="1.20.5.5270:FF:000001">
    <property type="entry name" value="Lon protease homolog, mitochondrial"/>
    <property type="match status" value="1"/>
</dbReference>
<keyword evidence="19" id="KW-1185">Reference proteome</keyword>
<evidence type="ECO:0000259" key="17">
    <source>
        <dbReference type="PROSITE" id="PS51787"/>
    </source>
</evidence>
<dbReference type="GO" id="GO:0007005">
    <property type="term" value="P:mitochondrion organization"/>
    <property type="evidence" value="ECO:0007669"/>
    <property type="project" value="TreeGrafter"/>
</dbReference>
<dbReference type="FunFam" id="1.20.58.1480:FF:000002">
    <property type="entry name" value="Lon protease homolog, mitochondrial"/>
    <property type="match status" value="1"/>
</dbReference>
<name>A0A0L0DKK6_THETB</name>
<dbReference type="GO" id="GO:0006515">
    <property type="term" value="P:protein quality control for misfolded or incompletely synthesized proteins"/>
    <property type="evidence" value="ECO:0007669"/>
    <property type="project" value="TreeGrafter"/>
</dbReference>
<gene>
    <name evidence="18" type="ORF">AMSG_08648</name>
</gene>
<dbReference type="InterPro" id="IPR003593">
    <property type="entry name" value="AAA+_ATPase"/>
</dbReference>
<dbReference type="GO" id="GO:0005524">
    <property type="term" value="F:ATP binding"/>
    <property type="evidence" value="ECO:0007669"/>
    <property type="project" value="UniProtKB-KW"/>
</dbReference>
<evidence type="ECO:0000256" key="8">
    <source>
        <dbReference type="PIRNR" id="PIRNR001174"/>
    </source>
</evidence>
<dbReference type="GO" id="GO:0004252">
    <property type="term" value="F:serine-type endopeptidase activity"/>
    <property type="evidence" value="ECO:0007669"/>
    <property type="project" value="UniProtKB-UniRule"/>
</dbReference>
<evidence type="ECO:0000256" key="15">
    <source>
        <dbReference type="SAM" id="MobiDB-lite"/>
    </source>
</evidence>
<evidence type="ECO:0000256" key="3">
    <source>
        <dbReference type="ARBA" id="ARBA00022741"/>
    </source>
</evidence>
<feature type="coiled-coil region" evidence="14">
    <location>
        <begin position="274"/>
        <end position="316"/>
    </location>
</feature>
<dbReference type="SMART" id="SM00464">
    <property type="entry name" value="LON"/>
    <property type="match status" value="1"/>
</dbReference>
<evidence type="ECO:0000256" key="6">
    <source>
        <dbReference type="ARBA" id="ARBA00022840"/>
    </source>
</evidence>
<dbReference type="GO" id="GO:0016887">
    <property type="term" value="F:ATP hydrolysis activity"/>
    <property type="evidence" value="ECO:0007669"/>
    <property type="project" value="InterPro"/>
</dbReference>
<keyword evidence="5 8" id="KW-0720">Serine protease</keyword>
<dbReference type="AlphaFoldDB" id="A0A0L0DKK6"/>
<dbReference type="FunFam" id="3.40.50.300:FF:000021">
    <property type="entry name" value="Lon protease homolog"/>
    <property type="match status" value="1"/>
</dbReference>
<dbReference type="PANTHER" id="PTHR43718">
    <property type="entry name" value="LON PROTEASE"/>
    <property type="match status" value="1"/>
</dbReference>
<dbReference type="InterPro" id="IPR014721">
    <property type="entry name" value="Ribsml_uS5_D2-typ_fold_subgr"/>
</dbReference>
<proteinExistence type="inferred from homology"/>
<dbReference type="SMART" id="SM00382">
    <property type="entry name" value="AAA"/>
    <property type="match status" value="1"/>
</dbReference>
<feature type="binding site" evidence="10">
    <location>
        <begin position="454"/>
        <end position="461"/>
    </location>
    <ligand>
        <name>ATP</name>
        <dbReference type="ChEBI" id="CHEBI:30616"/>
    </ligand>
</feature>
<evidence type="ECO:0000256" key="12">
    <source>
        <dbReference type="RuleBase" id="RU000591"/>
    </source>
</evidence>
<dbReference type="NCBIfam" id="TIGR00763">
    <property type="entry name" value="lon"/>
    <property type="match status" value="1"/>
</dbReference>